<dbReference type="Proteomes" id="UP000565078">
    <property type="component" value="Unassembled WGS sequence"/>
</dbReference>
<evidence type="ECO:0000313" key="1">
    <source>
        <dbReference type="EMBL" id="HIH10360.1"/>
    </source>
</evidence>
<reference evidence="2" key="1">
    <citation type="journal article" date="2020" name="bioRxiv">
        <title>A rank-normalized archaeal taxonomy based on genome phylogeny resolves widespread incomplete and uneven classifications.</title>
        <authorList>
            <person name="Rinke C."/>
            <person name="Chuvochina M."/>
            <person name="Mussig A.J."/>
            <person name="Chaumeil P.-A."/>
            <person name="Waite D.W."/>
            <person name="Whitman W.B."/>
            <person name="Parks D.H."/>
            <person name="Hugenholtz P."/>
        </authorList>
    </citation>
    <scope>NUCLEOTIDE SEQUENCE [LARGE SCALE GENOMIC DNA]</scope>
</reference>
<proteinExistence type="predicted"/>
<dbReference type="AlphaFoldDB" id="A0A7J4IZR5"/>
<comment type="caution">
    <text evidence="1">The sequence shown here is derived from an EMBL/GenBank/DDBJ whole genome shotgun (WGS) entry which is preliminary data.</text>
</comment>
<organism evidence="1 2">
    <name type="scientific">Candidatus Iainarchaeum sp</name>
    <dbReference type="NCBI Taxonomy" id="3101447"/>
    <lineage>
        <taxon>Archaea</taxon>
        <taxon>Candidatus Iainarchaeota</taxon>
        <taxon>Candidatus Iainarchaeia</taxon>
        <taxon>Candidatus Iainarchaeales</taxon>
        <taxon>Candidatus Iainarchaeaceae</taxon>
        <taxon>Candidatus Iainarchaeum</taxon>
    </lineage>
</organism>
<accession>A0A7J4IZR5</accession>
<evidence type="ECO:0000313" key="2">
    <source>
        <dbReference type="Proteomes" id="UP000565078"/>
    </source>
</evidence>
<gene>
    <name evidence="1" type="ORF">HA254_06885</name>
</gene>
<name>A0A7J4IZR5_9ARCH</name>
<sequence>MINGLMNTFRSWGNNNVRWKIEVKLDIPMAFDISKTQAISVFPPPASMASAMRN</sequence>
<protein>
    <submittedName>
        <fullName evidence="1">Uncharacterized protein</fullName>
    </submittedName>
</protein>
<dbReference type="EMBL" id="DUGC01000110">
    <property type="protein sequence ID" value="HIH10360.1"/>
    <property type="molecule type" value="Genomic_DNA"/>
</dbReference>